<dbReference type="EC" id="2.7.1.156" evidence="8"/>
<dbReference type="GO" id="GO:0005524">
    <property type="term" value="F:ATP binding"/>
    <property type="evidence" value="ECO:0007669"/>
    <property type="project" value="UniProtKB-KW"/>
</dbReference>
<accession>A0A1J0AGN0</accession>
<evidence type="ECO:0000256" key="12">
    <source>
        <dbReference type="ARBA" id="ARBA00022741"/>
    </source>
</evidence>
<evidence type="ECO:0000256" key="18">
    <source>
        <dbReference type="PIRSR" id="PIRSR006135-1"/>
    </source>
</evidence>
<dbReference type="AlphaFoldDB" id="A0A1J0AGN0"/>
<evidence type="ECO:0000256" key="10">
    <source>
        <dbReference type="ARBA" id="ARBA00022573"/>
    </source>
</evidence>
<dbReference type="PIRSF" id="PIRSF006135">
    <property type="entry name" value="CobU"/>
    <property type="match status" value="1"/>
</dbReference>
<evidence type="ECO:0000256" key="19">
    <source>
        <dbReference type="PIRSR" id="PIRSR006135-2"/>
    </source>
</evidence>
<evidence type="ECO:0000256" key="17">
    <source>
        <dbReference type="ARBA" id="ARBA00030571"/>
    </source>
</evidence>
<keyword evidence="13" id="KW-0418">Kinase</keyword>
<evidence type="ECO:0000256" key="15">
    <source>
        <dbReference type="ARBA" id="ARBA00023134"/>
    </source>
</evidence>
<dbReference type="KEGG" id="glt:GlitD10_2757"/>
<evidence type="ECO:0000256" key="9">
    <source>
        <dbReference type="ARBA" id="ARBA00012523"/>
    </source>
</evidence>
<dbReference type="GO" id="GO:0005525">
    <property type="term" value="F:GTP binding"/>
    <property type="evidence" value="ECO:0007669"/>
    <property type="project" value="UniProtKB-KW"/>
</dbReference>
<comment type="pathway">
    <text evidence="6">Cofactor biosynthesis; adenosylcobalamin biosynthesis; adenosylcobalamin from cob(II)yrinate a,c-diamide: step 5/7.</text>
</comment>
<evidence type="ECO:0000256" key="16">
    <source>
        <dbReference type="ARBA" id="ARBA00029570"/>
    </source>
</evidence>
<comment type="function">
    <text evidence="4">Catalyzes ATP-dependent phosphorylation of adenosylcobinamide and addition of GMP to adenosylcobinamide phosphate.</text>
</comment>
<dbReference type="PANTHER" id="PTHR34848">
    <property type="match status" value="1"/>
</dbReference>
<comment type="pathway">
    <text evidence="5">Cofactor biosynthesis; adenosylcobalamin biosynthesis; adenosylcobalamin from cob(II)yrinate a,c-diamide: step 6/7.</text>
</comment>
<dbReference type="PANTHER" id="PTHR34848:SF1">
    <property type="entry name" value="BIFUNCTIONAL ADENOSYLCOBALAMIN BIOSYNTHESIS PROTEIN COBU"/>
    <property type="match status" value="1"/>
</dbReference>
<feature type="active site" description="GMP-histidine intermediate" evidence="18">
    <location>
        <position position="56"/>
    </location>
</feature>
<dbReference type="GO" id="GO:0043752">
    <property type="term" value="F:adenosylcobinamide kinase activity"/>
    <property type="evidence" value="ECO:0007669"/>
    <property type="project" value="UniProtKB-EC"/>
</dbReference>
<dbReference type="STRING" id="1188229.GlitD10_2757"/>
<organism evidence="20 21">
    <name type="scientific">Gloeomargarita lithophora Alchichica-D10</name>
    <dbReference type="NCBI Taxonomy" id="1188229"/>
    <lineage>
        <taxon>Bacteria</taxon>
        <taxon>Bacillati</taxon>
        <taxon>Cyanobacteriota</taxon>
        <taxon>Cyanophyceae</taxon>
        <taxon>Gloeomargaritales</taxon>
        <taxon>Gloeomargaritaceae</taxon>
        <taxon>Gloeomargarita</taxon>
    </lineage>
</organism>
<evidence type="ECO:0000256" key="3">
    <source>
        <dbReference type="ARBA" id="ARBA00001522"/>
    </source>
</evidence>
<dbReference type="NCBIfam" id="NF004469">
    <property type="entry name" value="PRK05800.1"/>
    <property type="match status" value="1"/>
</dbReference>
<keyword evidence="15 19" id="KW-0342">GTP-binding</keyword>
<evidence type="ECO:0000256" key="6">
    <source>
        <dbReference type="ARBA" id="ARBA00005159"/>
    </source>
</evidence>
<feature type="binding site" evidence="19">
    <location>
        <begin position="38"/>
        <end position="40"/>
    </location>
    <ligand>
        <name>GTP</name>
        <dbReference type="ChEBI" id="CHEBI:37565"/>
    </ligand>
</feature>
<feature type="binding site" evidence="19">
    <location>
        <position position="89"/>
    </location>
    <ligand>
        <name>GTP</name>
        <dbReference type="ChEBI" id="CHEBI:37565"/>
    </ligand>
</feature>
<evidence type="ECO:0000313" key="20">
    <source>
        <dbReference type="EMBL" id="APB35100.1"/>
    </source>
</evidence>
<feature type="binding site" evidence="19">
    <location>
        <begin position="13"/>
        <end position="20"/>
    </location>
    <ligand>
        <name>GTP</name>
        <dbReference type="ChEBI" id="CHEBI:37565"/>
    </ligand>
</feature>
<sequence length="193" mass="20933">MPPTNPHLTLITGPSRSGKSRWAEYLAANLGVSITYVATGIPDPADQEWQARITQHQQRRPAHWHTLEPPLDLVALCQQPPPNSGLLIDSLGTWVAQFLALDNPAWLNMQNQLLNALKITANPVILVAEEVGWGVVPAYPSGRLFRDRLGELMQEIGALAGCVYLVTGGWALNLTQLGQPVPRAAFPDSAPPA</sequence>
<dbReference type="Proteomes" id="UP000180235">
    <property type="component" value="Chromosome"/>
</dbReference>
<keyword evidence="21" id="KW-1185">Reference proteome</keyword>
<comment type="catalytic activity">
    <reaction evidence="1">
        <text>adenosylcob(III)inamide + ATP = adenosylcob(III)inamide phosphate + ADP + H(+)</text>
        <dbReference type="Rhea" id="RHEA:15769"/>
        <dbReference type="ChEBI" id="CHEBI:2480"/>
        <dbReference type="ChEBI" id="CHEBI:15378"/>
        <dbReference type="ChEBI" id="CHEBI:30616"/>
        <dbReference type="ChEBI" id="CHEBI:58502"/>
        <dbReference type="ChEBI" id="CHEBI:456216"/>
        <dbReference type="EC" id="2.7.1.156"/>
    </reaction>
</comment>
<keyword evidence="14" id="KW-0067">ATP-binding</keyword>
<dbReference type="CDD" id="cd00544">
    <property type="entry name" value="CobU"/>
    <property type="match status" value="1"/>
</dbReference>
<evidence type="ECO:0000256" key="5">
    <source>
        <dbReference type="ARBA" id="ARBA00004692"/>
    </source>
</evidence>
<evidence type="ECO:0000256" key="13">
    <source>
        <dbReference type="ARBA" id="ARBA00022777"/>
    </source>
</evidence>
<dbReference type="RefSeq" id="WP_071455442.1">
    <property type="nucleotide sequence ID" value="NZ_CP017675.1"/>
</dbReference>
<reference evidence="20 21" key="1">
    <citation type="submission" date="2016-10" db="EMBL/GenBank/DDBJ databases">
        <title>Description of Gloeomargarita lithophora gen. nov., sp. nov., a thylakoid-bearing basal-branching cyanobacterium with intracellular carbonates, and proposal for Gloeomargaritales ord. nov.</title>
        <authorList>
            <person name="Moreira D."/>
            <person name="Tavera R."/>
            <person name="Benzerara K."/>
            <person name="Skouri-Panet F."/>
            <person name="Couradeau E."/>
            <person name="Gerard E."/>
            <person name="Loussert C."/>
            <person name="Novelo E."/>
            <person name="Zivanovic Y."/>
            <person name="Lopez-Garcia P."/>
        </authorList>
    </citation>
    <scope>NUCLEOTIDE SEQUENCE [LARGE SCALE GENOMIC DNA]</scope>
    <source>
        <strain evidence="20 21">D10</strain>
    </source>
</reference>
<comment type="similarity">
    <text evidence="7">Belongs to the CobU/CobP family.</text>
</comment>
<evidence type="ECO:0000256" key="2">
    <source>
        <dbReference type="ARBA" id="ARBA00000711"/>
    </source>
</evidence>
<dbReference type="UniPathway" id="UPA00148">
    <property type="reaction ID" value="UER00236"/>
</dbReference>
<keyword evidence="10" id="KW-0169">Cobalamin biosynthesis</keyword>
<keyword evidence="11 20" id="KW-0808">Transferase</keyword>
<dbReference type="EMBL" id="CP017675">
    <property type="protein sequence ID" value="APB35100.1"/>
    <property type="molecule type" value="Genomic_DNA"/>
</dbReference>
<gene>
    <name evidence="20" type="primary">cobU</name>
    <name evidence="20" type="ORF">GlitD10_2757</name>
</gene>
<dbReference type="OrthoDB" id="9799422at2"/>
<dbReference type="Pfam" id="PF02283">
    <property type="entry name" value="CobU"/>
    <property type="match status" value="1"/>
</dbReference>
<dbReference type="EC" id="2.7.7.62" evidence="9"/>
<dbReference type="InterPro" id="IPR027417">
    <property type="entry name" value="P-loop_NTPase"/>
</dbReference>
<proteinExistence type="inferred from homology"/>
<evidence type="ECO:0000256" key="8">
    <source>
        <dbReference type="ARBA" id="ARBA00012016"/>
    </source>
</evidence>
<name>A0A1J0AGN0_9CYAN</name>
<protein>
    <recommendedName>
        <fullName evidence="16">Adenosylcobinamide kinase</fullName>
        <ecNumber evidence="8">2.7.1.156</ecNumber>
        <ecNumber evidence="9">2.7.7.62</ecNumber>
    </recommendedName>
    <alternativeName>
        <fullName evidence="17">Adenosylcobinamide-phosphate guanylyltransferase</fullName>
    </alternativeName>
</protein>
<evidence type="ECO:0000313" key="21">
    <source>
        <dbReference type="Proteomes" id="UP000180235"/>
    </source>
</evidence>
<dbReference type="SUPFAM" id="SSF52540">
    <property type="entry name" value="P-loop containing nucleoside triphosphate hydrolases"/>
    <property type="match status" value="1"/>
</dbReference>
<comment type="catalytic activity">
    <reaction evidence="2">
        <text>adenosylcob(III)inamide phosphate + GTP + H(+) = adenosylcob(III)inamide-GDP + diphosphate</text>
        <dbReference type="Rhea" id="RHEA:22712"/>
        <dbReference type="ChEBI" id="CHEBI:15378"/>
        <dbReference type="ChEBI" id="CHEBI:33019"/>
        <dbReference type="ChEBI" id="CHEBI:37565"/>
        <dbReference type="ChEBI" id="CHEBI:58502"/>
        <dbReference type="ChEBI" id="CHEBI:60487"/>
        <dbReference type="EC" id="2.7.7.62"/>
    </reaction>
</comment>
<evidence type="ECO:0000256" key="14">
    <source>
        <dbReference type="ARBA" id="ARBA00022840"/>
    </source>
</evidence>
<evidence type="ECO:0000256" key="4">
    <source>
        <dbReference type="ARBA" id="ARBA00003889"/>
    </source>
</evidence>
<keyword evidence="12 19" id="KW-0547">Nucleotide-binding</keyword>
<evidence type="ECO:0000256" key="11">
    <source>
        <dbReference type="ARBA" id="ARBA00022679"/>
    </source>
</evidence>
<feature type="binding site" evidence="19">
    <location>
        <position position="68"/>
    </location>
    <ligand>
        <name>GTP</name>
        <dbReference type="ChEBI" id="CHEBI:37565"/>
    </ligand>
</feature>
<evidence type="ECO:0000256" key="7">
    <source>
        <dbReference type="ARBA" id="ARBA00007490"/>
    </source>
</evidence>
<dbReference type="Gene3D" id="3.40.50.300">
    <property type="entry name" value="P-loop containing nucleotide triphosphate hydrolases"/>
    <property type="match status" value="1"/>
</dbReference>
<dbReference type="InterPro" id="IPR003203">
    <property type="entry name" value="CobU/CobP"/>
</dbReference>
<dbReference type="GO" id="GO:0009236">
    <property type="term" value="P:cobalamin biosynthetic process"/>
    <property type="evidence" value="ECO:0007669"/>
    <property type="project" value="UniProtKB-UniPathway"/>
</dbReference>
<evidence type="ECO:0000256" key="1">
    <source>
        <dbReference type="ARBA" id="ARBA00000312"/>
    </source>
</evidence>
<comment type="catalytic activity">
    <reaction evidence="3">
        <text>adenosylcob(III)inamide + GTP = adenosylcob(III)inamide phosphate + GDP + H(+)</text>
        <dbReference type="Rhea" id="RHEA:15765"/>
        <dbReference type="ChEBI" id="CHEBI:2480"/>
        <dbReference type="ChEBI" id="CHEBI:15378"/>
        <dbReference type="ChEBI" id="CHEBI:37565"/>
        <dbReference type="ChEBI" id="CHEBI:58189"/>
        <dbReference type="ChEBI" id="CHEBI:58502"/>
        <dbReference type="EC" id="2.7.1.156"/>
    </reaction>
</comment>
<dbReference type="GO" id="GO:0008820">
    <property type="term" value="F:cobinamide phosphate guanylyltransferase activity"/>
    <property type="evidence" value="ECO:0007669"/>
    <property type="project" value="UniProtKB-EC"/>
</dbReference>